<evidence type="ECO:0000256" key="2">
    <source>
        <dbReference type="ARBA" id="ARBA00008097"/>
    </source>
</evidence>
<evidence type="ECO:0000256" key="6">
    <source>
        <dbReference type="ARBA" id="ARBA00022833"/>
    </source>
</evidence>
<dbReference type="EMBL" id="SJPJ01000001">
    <property type="protein sequence ID" value="TWT84194.1"/>
    <property type="molecule type" value="Genomic_DNA"/>
</dbReference>
<feature type="active site" evidence="9">
    <location>
        <position position="20"/>
    </location>
</feature>
<keyword evidence="9" id="KW-0378">Hydrolase</keyword>
<dbReference type="Gene3D" id="3.90.870.50">
    <property type="match status" value="1"/>
</dbReference>
<dbReference type="InterPro" id="IPR043129">
    <property type="entry name" value="ATPase_NBD"/>
</dbReference>
<keyword evidence="3" id="KW-0436">Ligase</keyword>
<dbReference type="GO" id="GO:0008270">
    <property type="term" value="F:zinc ion binding"/>
    <property type="evidence" value="ECO:0007669"/>
    <property type="project" value="UniProtKB-KW"/>
</dbReference>
<dbReference type="Pfam" id="PF01300">
    <property type="entry name" value="Sua5_yciO_yrdC"/>
    <property type="match status" value="1"/>
</dbReference>
<keyword evidence="4" id="KW-0479">Metal-binding</keyword>
<dbReference type="UniPathway" id="UPA00335"/>
<comment type="catalytic activity">
    <reaction evidence="7">
        <text>C-terminal L-cysteinyl-[HypE protein] + carbamoyl phosphate + ATP + H2O = C-terminal S-carboxamide-L-cysteinyl-[HypE protein] + AMP + phosphate + diphosphate + H(+)</text>
        <dbReference type="Rhea" id="RHEA:55636"/>
        <dbReference type="Rhea" id="RHEA-COMP:14247"/>
        <dbReference type="Rhea" id="RHEA-COMP:14392"/>
        <dbReference type="ChEBI" id="CHEBI:15377"/>
        <dbReference type="ChEBI" id="CHEBI:15378"/>
        <dbReference type="ChEBI" id="CHEBI:30616"/>
        <dbReference type="ChEBI" id="CHEBI:33019"/>
        <dbReference type="ChEBI" id="CHEBI:43474"/>
        <dbReference type="ChEBI" id="CHEBI:58228"/>
        <dbReference type="ChEBI" id="CHEBI:76913"/>
        <dbReference type="ChEBI" id="CHEBI:139126"/>
        <dbReference type="ChEBI" id="CHEBI:456215"/>
    </reaction>
</comment>
<dbReference type="SUPFAM" id="SSF55821">
    <property type="entry name" value="YrdC/RibB"/>
    <property type="match status" value="1"/>
</dbReference>
<reference evidence="12 13" key="1">
    <citation type="submission" date="2019-02" db="EMBL/GenBank/DDBJ databases">
        <title>Deep-cultivation of Planctomycetes and their phenomic and genomic characterization uncovers novel biology.</title>
        <authorList>
            <person name="Wiegand S."/>
            <person name="Jogler M."/>
            <person name="Boedeker C."/>
            <person name="Pinto D."/>
            <person name="Vollmers J."/>
            <person name="Rivas-Marin E."/>
            <person name="Kohn T."/>
            <person name="Peeters S.H."/>
            <person name="Heuer A."/>
            <person name="Rast P."/>
            <person name="Oberbeckmann S."/>
            <person name="Bunk B."/>
            <person name="Jeske O."/>
            <person name="Meyerdierks A."/>
            <person name="Storesund J.E."/>
            <person name="Kallscheuer N."/>
            <person name="Luecker S."/>
            <person name="Lage O.M."/>
            <person name="Pohl T."/>
            <person name="Merkel B.J."/>
            <person name="Hornburger P."/>
            <person name="Mueller R.-W."/>
            <person name="Bruemmer F."/>
            <person name="Labrenz M."/>
            <person name="Spormann A.M."/>
            <person name="Op Den Camp H."/>
            <person name="Overmann J."/>
            <person name="Amann R."/>
            <person name="Jetten M.S.M."/>
            <person name="Mascher T."/>
            <person name="Medema M.H."/>
            <person name="Devos D.P."/>
            <person name="Kaster A.-K."/>
            <person name="Ovreas L."/>
            <person name="Rohde M."/>
            <person name="Galperin M.Y."/>
            <person name="Jogler C."/>
        </authorList>
    </citation>
    <scope>NUCLEOTIDE SEQUENCE [LARGE SCALE GENOMIC DNA]</scope>
    <source>
        <strain evidence="12 13">CA13</strain>
    </source>
</reference>
<dbReference type="RefSeq" id="WP_146401790.1">
    <property type="nucleotide sequence ID" value="NZ_SJPJ01000001.1"/>
</dbReference>
<dbReference type="OrthoDB" id="9808093at2"/>
<dbReference type="InterPro" id="IPR051060">
    <property type="entry name" value="Carbamoyltrans_HypF-like"/>
</dbReference>
<evidence type="ECO:0000259" key="10">
    <source>
        <dbReference type="PROSITE" id="PS51160"/>
    </source>
</evidence>
<dbReference type="InterPro" id="IPR011125">
    <property type="entry name" value="Znf_HypF"/>
</dbReference>
<comment type="pathway">
    <text evidence="1">Protein modification; [NiFe] hydrogenase maturation.</text>
</comment>
<comment type="catalytic activity">
    <reaction evidence="9">
        <text>an acyl phosphate + H2O = a carboxylate + phosphate + H(+)</text>
        <dbReference type="Rhea" id="RHEA:14965"/>
        <dbReference type="ChEBI" id="CHEBI:15377"/>
        <dbReference type="ChEBI" id="CHEBI:15378"/>
        <dbReference type="ChEBI" id="CHEBI:29067"/>
        <dbReference type="ChEBI" id="CHEBI:43474"/>
        <dbReference type="ChEBI" id="CHEBI:59918"/>
        <dbReference type="EC" id="3.6.1.7"/>
    </reaction>
</comment>
<proteinExistence type="inferred from homology"/>
<comment type="caution">
    <text evidence="12">The sequence shown here is derived from an EMBL/GenBank/DDBJ whole genome shotgun (WGS) entry which is preliminary data.</text>
</comment>
<dbReference type="PANTHER" id="PTHR42959:SF1">
    <property type="entry name" value="CARBAMOYLTRANSFERASE HYPF"/>
    <property type="match status" value="1"/>
</dbReference>
<evidence type="ECO:0000256" key="7">
    <source>
        <dbReference type="ARBA" id="ARBA00048220"/>
    </source>
</evidence>
<gene>
    <name evidence="12" type="primary">hypF</name>
    <name evidence="12" type="ORF">CA13_56700</name>
</gene>
<evidence type="ECO:0000256" key="3">
    <source>
        <dbReference type="ARBA" id="ARBA00022598"/>
    </source>
</evidence>
<dbReference type="AlphaFoldDB" id="A0A5C5ZA35"/>
<dbReference type="Gene3D" id="3.30.420.40">
    <property type="match status" value="1"/>
</dbReference>
<sequence length="777" mass="85733">MRPERWRVRVKGVVQGVGFRPFVWRLAQTEGLTGWVRNDSIGVLVEVQGGSDRLSQFCDQIRNEAPPLSIVSDVLVEVIERKHDELSFQIDICQTDADPHALVSPDVGICAECLSEINDPANRRYRYPFTNCTACGPRYTIITDLPYDRPSTTMVDFAMCPTCDREYNDPTDRRFHAQPNACPDCGPSVWFVKIGDVKSGDVESKKPAWNGDAIESVKQTIAEGGIVAIKGVGGFHLACDARNCDAVTALRARKQRVEKPLAVMVADVVTCETFAILSDSERALIESQQRPIVLLRRRGGVNLWCDAVAPGNDFIGVMLAYSPLHALLVEPGQVWVMTSGNLSDEPIAYENEDAMERLATIADALLFHDRRIETVCDDSVLRVLDETVLPIRRSRGYAPLPITVPTDGPPLLAVGGEIKATVCLNKGNQCFLSQHIGDMGNQETLLAMERAVDHLVRLYCVEPELVVADLHPGYLSTAWAERFSINRGIPLQRVQHHHAHVASLLAEHSISPEVKIIGVCFDGTGYGTDGAIWGGEWLIANACDFQRYAHLSYVPLPGGDACIRHPARSALAGLYQAGISWSESFACVEATASTDQRLLEQQLQRNFRCIPSSSMGRLFDAVASLCGVRHQVSYEGQAAMESEAIAARTMETTDLPPYEIVVSDHEVRRFDAEHLIHQVVSDLRRHRSVAEILARFHLTIAEAIVRISNDARAEHSIEHVGLTGGVFQNALLTQYARKRLTEEGFEVLTHTTVPPNDGGLALGQAWIARHSNQHKQA</sequence>
<dbReference type="SUPFAM" id="SSF53067">
    <property type="entry name" value="Actin-like ATPase domain"/>
    <property type="match status" value="1"/>
</dbReference>
<dbReference type="InterPro" id="IPR041440">
    <property type="entry name" value="HypF_C"/>
</dbReference>
<keyword evidence="5" id="KW-0863">Zinc-finger</keyword>
<dbReference type="PROSITE" id="PS51160">
    <property type="entry name" value="ACYLPHOSPHATASE_3"/>
    <property type="match status" value="1"/>
</dbReference>
<dbReference type="InterPro" id="IPR004421">
    <property type="entry name" value="Carbamoyltransferase_HypF"/>
</dbReference>
<dbReference type="SUPFAM" id="SSF54975">
    <property type="entry name" value="Acylphosphatase/BLUF domain-like"/>
    <property type="match status" value="1"/>
</dbReference>
<dbReference type="PROSITE" id="PS00150">
    <property type="entry name" value="ACYLPHOSPHATASE_1"/>
    <property type="match status" value="1"/>
</dbReference>
<dbReference type="Pfam" id="PF00708">
    <property type="entry name" value="Acylphosphatase"/>
    <property type="match status" value="1"/>
</dbReference>
<dbReference type="InterPro" id="IPR006070">
    <property type="entry name" value="Sua5-like_dom"/>
</dbReference>
<dbReference type="PANTHER" id="PTHR42959">
    <property type="entry name" value="CARBAMOYLTRANSFERASE"/>
    <property type="match status" value="1"/>
</dbReference>
<evidence type="ECO:0000313" key="13">
    <source>
        <dbReference type="Proteomes" id="UP000315010"/>
    </source>
</evidence>
<evidence type="ECO:0000256" key="1">
    <source>
        <dbReference type="ARBA" id="ARBA00004711"/>
    </source>
</evidence>
<dbReference type="InterPro" id="IPR055128">
    <property type="entry name" value="HypF_C_2"/>
</dbReference>
<evidence type="ECO:0000313" key="12">
    <source>
        <dbReference type="EMBL" id="TWT84194.1"/>
    </source>
</evidence>
<dbReference type="GO" id="GO:0003998">
    <property type="term" value="F:acylphosphatase activity"/>
    <property type="evidence" value="ECO:0007669"/>
    <property type="project" value="UniProtKB-EC"/>
</dbReference>
<evidence type="ECO:0000256" key="8">
    <source>
        <dbReference type="PIRNR" id="PIRNR006256"/>
    </source>
</evidence>
<evidence type="ECO:0000256" key="5">
    <source>
        <dbReference type="ARBA" id="ARBA00022771"/>
    </source>
</evidence>
<dbReference type="Gene3D" id="3.30.110.120">
    <property type="match status" value="1"/>
</dbReference>
<feature type="active site" evidence="9">
    <location>
        <position position="38"/>
    </location>
</feature>
<dbReference type="Proteomes" id="UP000315010">
    <property type="component" value="Unassembled WGS sequence"/>
</dbReference>
<organism evidence="12 13">
    <name type="scientific">Novipirellula herctigrandis</name>
    <dbReference type="NCBI Taxonomy" id="2527986"/>
    <lineage>
        <taxon>Bacteria</taxon>
        <taxon>Pseudomonadati</taxon>
        <taxon>Planctomycetota</taxon>
        <taxon>Planctomycetia</taxon>
        <taxon>Pirellulales</taxon>
        <taxon>Pirellulaceae</taxon>
        <taxon>Novipirellula</taxon>
    </lineage>
</organism>
<accession>A0A5C5ZA35</accession>
<feature type="domain" description="Acylphosphatase-like" evidence="10">
    <location>
        <begin position="5"/>
        <end position="92"/>
    </location>
</feature>
<dbReference type="InterPro" id="IPR001792">
    <property type="entry name" value="Acylphosphatase-like_dom"/>
</dbReference>
<dbReference type="EC" id="6.2.-.-" evidence="8"/>
<dbReference type="Pfam" id="PF22521">
    <property type="entry name" value="HypF_C_2"/>
    <property type="match status" value="1"/>
</dbReference>
<evidence type="ECO:0000259" key="11">
    <source>
        <dbReference type="PROSITE" id="PS51163"/>
    </source>
</evidence>
<keyword evidence="12" id="KW-0808">Transferase</keyword>
<feature type="domain" description="YrdC-like" evidence="11">
    <location>
        <begin position="211"/>
        <end position="396"/>
    </location>
</feature>
<keyword evidence="6" id="KW-0862">Zinc</keyword>
<dbReference type="InterPro" id="IPR017968">
    <property type="entry name" value="Acylphosphatase_CS"/>
</dbReference>
<dbReference type="PIRSF" id="PIRSF006256">
    <property type="entry name" value="CMPcnvr_hdrg_mat"/>
    <property type="match status" value="1"/>
</dbReference>
<keyword evidence="13" id="KW-1185">Reference proteome</keyword>
<dbReference type="Pfam" id="PF17788">
    <property type="entry name" value="HypF_C"/>
    <property type="match status" value="1"/>
</dbReference>
<dbReference type="GO" id="GO:0016743">
    <property type="term" value="F:carboxyl- or carbamoyltransferase activity"/>
    <property type="evidence" value="ECO:0007669"/>
    <property type="project" value="UniProtKB-UniRule"/>
</dbReference>
<dbReference type="GO" id="GO:0016874">
    <property type="term" value="F:ligase activity"/>
    <property type="evidence" value="ECO:0007669"/>
    <property type="project" value="UniProtKB-UniRule"/>
</dbReference>
<dbReference type="Pfam" id="PF07503">
    <property type="entry name" value="zf-HYPF"/>
    <property type="match status" value="2"/>
</dbReference>
<dbReference type="PROSITE" id="PS51163">
    <property type="entry name" value="YRDC"/>
    <property type="match status" value="1"/>
</dbReference>
<comment type="similarity">
    <text evidence="2 8">Belongs to the carbamoyltransferase HypF family.</text>
</comment>
<name>A0A5C5ZA35_9BACT</name>
<dbReference type="NCBIfam" id="TIGR00143">
    <property type="entry name" value="hypF"/>
    <property type="match status" value="1"/>
</dbReference>
<dbReference type="GO" id="GO:0003725">
    <property type="term" value="F:double-stranded RNA binding"/>
    <property type="evidence" value="ECO:0007669"/>
    <property type="project" value="InterPro"/>
</dbReference>
<evidence type="ECO:0000256" key="4">
    <source>
        <dbReference type="ARBA" id="ARBA00022723"/>
    </source>
</evidence>
<dbReference type="InterPro" id="IPR017945">
    <property type="entry name" value="DHBP_synth_RibB-like_a/b_dom"/>
</dbReference>
<evidence type="ECO:0000256" key="9">
    <source>
        <dbReference type="PROSITE-ProRule" id="PRU00520"/>
    </source>
</evidence>
<dbReference type="InterPro" id="IPR036046">
    <property type="entry name" value="Acylphosphatase-like_dom_sf"/>
</dbReference>
<protein>
    <recommendedName>
        <fullName evidence="8">Carbamoyltransferase</fullName>
        <ecNumber evidence="8">6.2.-.-</ecNumber>
    </recommendedName>
</protein>
<dbReference type="GO" id="GO:0051604">
    <property type="term" value="P:protein maturation"/>
    <property type="evidence" value="ECO:0007669"/>
    <property type="project" value="TreeGrafter"/>
</dbReference>
<dbReference type="Gene3D" id="3.30.420.360">
    <property type="match status" value="1"/>
</dbReference>